<dbReference type="Proteomes" id="UP000266327">
    <property type="component" value="Unassembled WGS sequence"/>
</dbReference>
<gene>
    <name evidence="1" type="ORF">D3878_02865</name>
</gene>
<dbReference type="AlphaFoldDB" id="A0A3A3FY52"/>
<name>A0A3A3FY52_9BURK</name>
<sequence length="61" mass="7054">MDTLWGQGIDVINPNRQYARLDEQVKLFITHLFSLSNKEALQTSSVLSKSFWLKPVLSKNF</sequence>
<proteinExistence type="predicted"/>
<keyword evidence="2" id="KW-1185">Reference proteome</keyword>
<evidence type="ECO:0000313" key="2">
    <source>
        <dbReference type="Proteomes" id="UP000266327"/>
    </source>
</evidence>
<dbReference type="EMBL" id="QYUQ01000002">
    <property type="protein sequence ID" value="RJG00654.1"/>
    <property type="molecule type" value="Genomic_DNA"/>
</dbReference>
<evidence type="ECO:0000313" key="1">
    <source>
        <dbReference type="EMBL" id="RJG00654.1"/>
    </source>
</evidence>
<protein>
    <submittedName>
        <fullName evidence="1">Uncharacterized protein</fullName>
    </submittedName>
</protein>
<organism evidence="1 2">
    <name type="scientific">Noviherbaspirillum sedimenti</name>
    <dbReference type="NCBI Taxonomy" id="2320865"/>
    <lineage>
        <taxon>Bacteria</taxon>
        <taxon>Pseudomonadati</taxon>
        <taxon>Pseudomonadota</taxon>
        <taxon>Betaproteobacteria</taxon>
        <taxon>Burkholderiales</taxon>
        <taxon>Oxalobacteraceae</taxon>
        <taxon>Noviherbaspirillum</taxon>
    </lineage>
</organism>
<comment type="caution">
    <text evidence="1">The sequence shown here is derived from an EMBL/GenBank/DDBJ whole genome shotgun (WGS) entry which is preliminary data.</text>
</comment>
<accession>A0A3A3FY52</accession>
<reference evidence="2" key="1">
    <citation type="submission" date="2018-09" db="EMBL/GenBank/DDBJ databases">
        <authorList>
            <person name="Zhu H."/>
        </authorList>
    </citation>
    <scope>NUCLEOTIDE SEQUENCE [LARGE SCALE GENOMIC DNA]</scope>
    <source>
        <strain evidence="2">K1S02-23</strain>
    </source>
</reference>